<proteinExistence type="inferred from homology"/>
<dbReference type="AlphaFoldDB" id="A0A9X2AFK2"/>
<dbReference type="Proteomes" id="UP001139263">
    <property type="component" value="Unassembled WGS sequence"/>
</dbReference>
<dbReference type="Pfam" id="PF13360">
    <property type="entry name" value="PQQ_2"/>
    <property type="match status" value="1"/>
</dbReference>
<feature type="chain" id="PRO_5040879913" evidence="4">
    <location>
        <begin position="28"/>
        <end position="546"/>
    </location>
</feature>
<evidence type="ECO:0000313" key="7">
    <source>
        <dbReference type="EMBL" id="MCI0184121.1"/>
    </source>
</evidence>
<dbReference type="InterPro" id="IPR011047">
    <property type="entry name" value="Quinoprotein_ADH-like_sf"/>
</dbReference>
<evidence type="ECO:0000259" key="5">
    <source>
        <dbReference type="Pfam" id="PF01011"/>
    </source>
</evidence>
<feature type="domain" description="Pyrrolo-quinoline quinone repeat" evidence="6">
    <location>
        <begin position="440"/>
        <end position="509"/>
    </location>
</feature>
<dbReference type="Gene3D" id="2.140.10.10">
    <property type="entry name" value="Quinoprotein alcohol dehydrogenase-like superfamily"/>
    <property type="match status" value="1"/>
</dbReference>
<evidence type="ECO:0000256" key="4">
    <source>
        <dbReference type="SAM" id="SignalP"/>
    </source>
</evidence>
<gene>
    <name evidence="7" type="primary">qbdA</name>
    <name evidence="7" type="ORF">MM817_02416</name>
</gene>
<dbReference type="EMBL" id="JALBUF010000008">
    <property type="protein sequence ID" value="MCI0184121.1"/>
    <property type="molecule type" value="Genomic_DNA"/>
</dbReference>
<dbReference type="SMART" id="SM00564">
    <property type="entry name" value="PQQ"/>
    <property type="match status" value="5"/>
</dbReference>
<dbReference type="InterPro" id="IPR018391">
    <property type="entry name" value="PQQ_b-propeller_rpt"/>
</dbReference>
<comment type="similarity">
    <text evidence="2">Belongs to the bacterial PQQ dehydrogenase family.</text>
</comment>
<keyword evidence="4" id="KW-0732">Signal</keyword>
<comment type="caution">
    <text evidence="7">The sequence shown here is derived from an EMBL/GenBank/DDBJ whole genome shotgun (WGS) entry which is preliminary data.</text>
</comment>
<dbReference type="InterPro" id="IPR002372">
    <property type="entry name" value="PQQ_rpt_dom"/>
</dbReference>
<dbReference type="EC" id="1.1.9.1" evidence="7"/>
<keyword evidence="3 7" id="KW-0560">Oxidoreductase</keyword>
<evidence type="ECO:0000256" key="1">
    <source>
        <dbReference type="ARBA" id="ARBA00001931"/>
    </source>
</evidence>
<name>A0A9X2AFK2_9BACL</name>
<dbReference type="SUPFAM" id="SSF50998">
    <property type="entry name" value="Quinoprotein alcohol dehydrogenase-like"/>
    <property type="match status" value="1"/>
</dbReference>
<feature type="signal peptide" evidence="4">
    <location>
        <begin position="1"/>
        <end position="27"/>
    </location>
</feature>
<dbReference type="GO" id="GO:0016491">
    <property type="term" value="F:oxidoreductase activity"/>
    <property type="evidence" value="ECO:0007669"/>
    <property type="project" value="UniProtKB-KW"/>
</dbReference>
<keyword evidence="8" id="KW-1185">Reference proteome</keyword>
<comment type="cofactor">
    <cofactor evidence="1">
        <name>pyrroloquinoline quinone</name>
        <dbReference type="ChEBI" id="CHEBI:58442"/>
    </cofactor>
</comment>
<protein>
    <submittedName>
        <fullName evidence="7">Quinohemoprotein alcohol dehydrogenase ADH IIB</fullName>
        <ecNumber evidence="7">1.1.9.1</ecNumber>
    </submittedName>
</protein>
<evidence type="ECO:0000256" key="3">
    <source>
        <dbReference type="ARBA" id="ARBA00023002"/>
    </source>
</evidence>
<evidence type="ECO:0000259" key="6">
    <source>
        <dbReference type="Pfam" id="PF13360"/>
    </source>
</evidence>
<evidence type="ECO:0000256" key="2">
    <source>
        <dbReference type="ARBA" id="ARBA00008156"/>
    </source>
</evidence>
<feature type="domain" description="Pyrrolo-quinoline quinone repeat" evidence="5">
    <location>
        <begin position="64"/>
        <end position="359"/>
    </location>
</feature>
<dbReference type="PANTHER" id="PTHR32303">
    <property type="entry name" value="QUINOPROTEIN ALCOHOL DEHYDROGENASE (CYTOCHROME C)"/>
    <property type="match status" value="1"/>
</dbReference>
<organism evidence="7 8">
    <name type="scientific">Sulfoacidibacillus ferrooxidans</name>
    <dbReference type="NCBI Taxonomy" id="2005001"/>
    <lineage>
        <taxon>Bacteria</taxon>
        <taxon>Bacillati</taxon>
        <taxon>Bacillota</taxon>
        <taxon>Bacilli</taxon>
        <taxon>Bacillales</taxon>
        <taxon>Alicyclobacillaceae</taxon>
        <taxon>Sulfoacidibacillus</taxon>
    </lineage>
</organism>
<reference evidence="7" key="1">
    <citation type="submission" date="2022-03" db="EMBL/GenBank/DDBJ databases">
        <title>Draft Genome Sequence of Firmicute Strain S0AB, a Heterotrophic Iron/Sulfur-Oxidizing Extreme Acidophile.</title>
        <authorList>
            <person name="Vergara E."/>
            <person name="Pakostova E."/>
            <person name="Johnson D.B."/>
            <person name="Holmes D.S."/>
        </authorList>
    </citation>
    <scope>NUCLEOTIDE SEQUENCE</scope>
    <source>
        <strain evidence="7">S0AB</strain>
    </source>
</reference>
<dbReference type="PANTHER" id="PTHR32303:SF10">
    <property type="entry name" value="OUTER MEMBRANE PROTEIN ASSEMBLY FACTOR BAMB"/>
    <property type="match status" value="1"/>
</dbReference>
<dbReference type="PROSITE" id="PS51257">
    <property type="entry name" value="PROKAR_LIPOPROTEIN"/>
    <property type="match status" value="1"/>
</dbReference>
<accession>A0A9X2AFK2</accession>
<evidence type="ECO:0000313" key="8">
    <source>
        <dbReference type="Proteomes" id="UP001139263"/>
    </source>
</evidence>
<dbReference type="Pfam" id="PF01011">
    <property type="entry name" value="PQQ"/>
    <property type="match status" value="1"/>
</dbReference>
<sequence>MISIKRVRLLKKSSPLIIMTVFLTSCAASPPVHQETSDIHHTSTHSSIRPNFVFSKNAQIATDWPLFGNNSWQDRFSPISKINPHTTTRLIKAFDLSLPAMGSNESFPLEQHGLLYVTTCNGSVFAIHAGTGKIRWSYLYSAILPYWMPQINRGVALDNHDVFVLTPNDHLLALNKKTGQLRYAVSVANSTKGIFESMAPLYANGMIIVGSAGGDEGVRGFISAYEARSGKLAWRFYTVPDRGEGWLQRSGHHGGGAVWTTPTYDKTLNSIYVDTGNPSPDYYGMDRPGPDPYTDSVLRLNLIHGTLQFAEQEVPHDLWDYDVASPPLLFLLHGQLTVGEAGKDGYWYEWSAVTGQAVIKPVAFVRQQHSIPTARGVTEWPGSDGGANYGPSAYDPMTKDVYVAGINGPEVLYARPTHHHGFELDLGTGQNPAPAGEWTGTITAIQADSGHISWQIKTATPPIGGVTVNAGGLVWFGLQNGTLEAVSAKTGKLTWHAQTGAPIGSAPILYHWQGYNYVAVVTGGAQSLSNLFPYHGHSHVIAYRLS</sequence>